<dbReference type="AlphaFoldDB" id="A0AA39NWV0"/>
<protein>
    <submittedName>
        <fullName evidence="1">Uncharacterized protein</fullName>
    </submittedName>
</protein>
<proteinExistence type="predicted"/>
<reference evidence="1" key="1">
    <citation type="submission" date="2023-06" db="EMBL/GenBank/DDBJ databases">
        <authorList>
            <consortium name="Lawrence Berkeley National Laboratory"/>
            <person name="Ahrendt S."/>
            <person name="Sahu N."/>
            <person name="Indic B."/>
            <person name="Wong-Bajracharya J."/>
            <person name="Merenyi Z."/>
            <person name="Ke H.-M."/>
            <person name="Monk M."/>
            <person name="Kocsube S."/>
            <person name="Drula E."/>
            <person name="Lipzen A."/>
            <person name="Balint B."/>
            <person name="Henrissat B."/>
            <person name="Andreopoulos B."/>
            <person name="Martin F.M."/>
            <person name="Harder C.B."/>
            <person name="Rigling D."/>
            <person name="Ford K.L."/>
            <person name="Foster G.D."/>
            <person name="Pangilinan J."/>
            <person name="Papanicolaou A."/>
            <person name="Barry K."/>
            <person name="LaButti K."/>
            <person name="Viragh M."/>
            <person name="Koriabine M."/>
            <person name="Yan M."/>
            <person name="Riley R."/>
            <person name="Champramary S."/>
            <person name="Plett K.L."/>
            <person name="Tsai I.J."/>
            <person name="Slot J."/>
            <person name="Sipos G."/>
            <person name="Plett J."/>
            <person name="Nagy L.G."/>
            <person name="Grigoriev I.V."/>
        </authorList>
    </citation>
    <scope>NUCLEOTIDE SEQUENCE</scope>
    <source>
        <strain evidence="1">HWK02</strain>
    </source>
</reference>
<name>A0AA39NWV0_9AGAR</name>
<comment type="caution">
    <text evidence="1">The sequence shown here is derived from an EMBL/GenBank/DDBJ whole genome shotgun (WGS) entry which is preliminary data.</text>
</comment>
<organism evidence="1 2">
    <name type="scientific">Armillaria luteobubalina</name>
    <dbReference type="NCBI Taxonomy" id="153913"/>
    <lineage>
        <taxon>Eukaryota</taxon>
        <taxon>Fungi</taxon>
        <taxon>Dikarya</taxon>
        <taxon>Basidiomycota</taxon>
        <taxon>Agaricomycotina</taxon>
        <taxon>Agaricomycetes</taxon>
        <taxon>Agaricomycetidae</taxon>
        <taxon>Agaricales</taxon>
        <taxon>Marasmiineae</taxon>
        <taxon>Physalacriaceae</taxon>
        <taxon>Armillaria</taxon>
    </lineage>
</organism>
<keyword evidence="2" id="KW-1185">Reference proteome</keyword>
<dbReference type="Proteomes" id="UP001175228">
    <property type="component" value="Unassembled WGS sequence"/>
</dbReference>
<evidence type="ECO:0000313" key="2">
    <source>
        <dbReference type="Proteomes" id="UP001175228"/>
    </source>
</evidence>
<sequence>MHHSQNRLSAESLRRDPKFLTKLSRPDNPIHAWDGLCGAVVNEHMFITSPNCPLLFDPPLGVNREMWMRNDYRYGEDDPLSWPQPYCASRPYLSCLRLCERTQSDPDLPLFQLPIRADFLELDTSSLIRGPGLWAADCRSAFEHRCRVILGRSMNFACGDDASTAGANRLEQLKVYAGMFLEHLKALPMTFPRLCLCVAETQRLVLEVEAISTFFSTIRPRFAACVTTPTPKADMDLVGCFTTDIGVAQQLHRAGVPVWLLRPLDDVAHTRIDKVVEMSTASGRVHLGTCPLRLPSVYVGSGGDEAKYNAFDHFTRSHLGPPRVFAWTSGQLRSEPSRTRGKQNISAQGVFSPYNQANRSRKGHLKPGPANQFEMITHALLPEIRPPWRDALLGVNVDKGRVNVPAAPFAFPRPDLFVTISDSAKRMSVLSTWLRLRPGLLAMQTSSYCTGKFSHQMWRAILSYDWVGKSDVHDRVRGKETHRRDLVATILVGCLDEMSIQEGVSVDATWRGKSMPHLDVPDVHEILWELSELGFRLEFLSVDSHLRIIENDSALRKHKRHLGHCFPRGRYDRCWIVELGEAHRGLAESSWMRRAPYVCSLRRVMSTWRNSPQSVRDEKGRYTEEMLTSLQRDMALFYSESFYLAFGRAPTLPRVLCHVPDMDAEYPERAVSLTKSAGYYHDVTEWEASY</sequence>
<dbReference type="EMBL" id="JAUEPU010000209">
    <property type="protein sequence ID" value="KAK0473328.1"/>
    <property type="molecule type" value="Genomic_DNA"/>
</dbReference>
<evidence type="ECO:0000313" key="1">
    <source>
        <dbReference type="EMBL" id="KAK0473328.1"/>
    </source>
</evidence>
<gene>
    <name evidence="1" type="ORF">EDD18DRAFT_1368854</name>
</gene>
<accession>A0AA39NWV0</accession>